<sequence>MGRMKTTALVLVLLALASALPARAGSADKAREIAGNGWRDPSATSLHADRERWDDHDDDHDDDDDDDDHDQDRARAAVLKGEAVPLARIMQDPAVRDAGRFLEAELDHHHGRLLYRLRLLGPDGTLTRLIFDAKSGTLLERRQGKRNRDHDKERD</sequence>
<feature type="compositionally biased region" description="Acidic residues" evidence="1">
    <location>
        <begin position="56"/>
        <end position="69"/>
    </location>
</feature>
<gene>
    <name evidence="3" type="ORF">ROR02_01410</name>
</gene>
<dbReference type="RefSeq" id="WP_147162080.1">
    <property type="nucleotide sequence ID" value="NZ_BJZO01000002.1"/>
</dbReference>
<feature type="region of interest" description="Disordered" evidence="1">
    <location>
        <begin position="34"/>
        <end position="73"/>
    </location>
</feature>
<keyword evidence="4" id="KW-1185">Reference proteome</keyword>
<feature type="signal peptide" evidence="2">
    <location>
        <begin position="1"/>
        <end position="24"/>
    </location>
</feature>
<protein>
    <recommendedName>
        <fullName evidence="5">PepSY domain-containing protein</fullName>
    </recommendedName>
</protein>
<evidence type="ECO:0008006" key="5">
    <source>
        <dbReference type="Google" id="ProtNLM"/>
    </source>
</evidence>
<keyword evidence="2" id="KW-0732">Signal</keyword>
<feature type="chain" id="PRO_5022197910" description="PepSY domain-containing protein" evidence="2">
    <location>
        <begin position="25"/>
        <end position="155"/>
    </location>
</feature>
<evidence type="ECO:0000256" key="2">
    <source>
        <dbReference type="SAM" id="SignalP"/>
    </source>
</evidence>
<comment type="caution">
    <text evidence="3">The sequence shown here is derived from an EMBL/GenBank/DDBJ whole genome shotgun (WGS) entry which is preliminary data.</text>
</comment>
<dbReference type="Proteomes" id="UP000321567">
    <property type="component" value="Unassembled WGS sequence"/>
</dbReference>
<name>A0A512H3N3_9PROT</name>
<dbReference type="EMBL" id="BJZO01000002">
    <property type="protein sequence ID" value="GEO80010.1"/>
    <property type="molecule type" value="Genomic_DNA"/>
</dbReference>
<evidence type="ECO:0000313" key="4">
    <source>
        <dbReference type="Proteomes" id="UP000321567"/>
    </source>
</evidence>
<dbReference type="AlphaFoldDB" id="A0A512H3N3"/>
<evidence type="ECO:0000313" key="3">
    <source>
        <dbReference type="EMBL" id="GEO80010.1"/>
    </source>
</evidence>
<reference evidence="3 4" key="1">
    <citation type="submission" date="2019-07" db="EMBL/GenBank/DDBJ databases">
        <title>Whole genome shotgun sequence of Rhodospirillum oryzae NBRC 107573.</title>
        <authorList>
            <person name="Hosoyama A."/>
            <person name="Uohara A."/>
            <person name="Ohji S."/>
            <person name="Ichikawa N."/>
        </authorList>
    </citation>
    <scope>NUCLEOTIDE SEQUENCE [LARGE SCALE GENOMIC DNA]</scope>
    <source>
        <strain evidence="3 4">NBRC 107573</strain>
    </source>
</reference>
<proteinExistence type="predicted"/>
<evidence type="ECO:0000256" key="1">
    <source>
        <dbReference type="SAM" id="MobiDB-lite"/>
    </source>
</evidence>
<organism evidence="3 4">
    <name type="scientific">Pararhodospirillum oryzae</name>
    <dbReference type="NCBI Taxonomy" id="478448"/>
    <lineage>
        <taxon>Bacteria</taxon>
        <taxon>Pseudomonadati</taxon>
        <taxon>Pseudomonadota</taxon>
        <taxon>Alphaproteobacteria</taxon>
        <taxon>Rhodospirillales</taxon>
        <taxon>Rhodospirillaceae</taxon>
        <taxon>Pararhodospirillum</taxon>
    </lineage>
</organism>
<accession>A0A512H3N3</accession>